<comment type="caution">
    <text evidence="1">The sequence shown here is derived from an EMBL/GenBank/DDBJ whole genome shotgun (WGS) entry which is preliminary data.</text>
</comment>
<organism evidence="1 2">
    <name type="scientific">Actinokineospora spheciospongiae</name>
    <dbReference type="NCBI Taxonomy" id="909613"/>
    <lineage>
        <taxon>Bacteria</taxon>
        <taxon>Bacillati</taxon>
        <taxon>Actinomycetota</taxon>
        <taxon>Actinomycetes</taxon>
        <taxon>Pseudonocardiales</taxon>
        <taxon>Pseudonocardiaceae</taxon>
        <taxon>Actinokineospora</taxon>
    </lineage>
</organism>
<protein>
    <recommendedName>
        <fullName evidence="3">DUF3558 domain-containing protein</fullName>
    </recommendedName>
</protein>
<dbReference type="Pfam" id="PF12079">
    <property type="entry name" value="DUF3558"/>
    <property type="match status" value="1"/>
</dbReference>
<dbReference type="eggNOG" id="ENOG5033V48">
    <property type="taxonomic scope" value="Bacteria"/>
</dbReference>
<reference evidence="1 2" key="1">
    <citation type="journal article" date="2014" name="Genome Announc.">
        <title>Draft Genome Sequence of the Antitrypanosomally Active Sponge-Associated Bacterium Actinokineospora sp. Strain EG49.</title>
        <authorList>
            <person name="Harjes J."/>
            <person name="Ryu T."/>
            <person name="Abdelmohsen U.R."/>
            <person name="Moitinho-Silva L."/>
            <person name="Horn H."/>
            <person name="Ravasi T."/>
            <person name="Hentschel U."/>
        </authorList>
    </citation>
    <scope>NUCLEOTIDE SEQUENCE [LARGE SCALE GENOMIC DNA]</scope>
    <source>
        <strain evidence="1 2">EG49</strain>
    </source>
</reference>
<keyword evidence="2" id="KW-1185">Reference proteome</keyword>
<sequence>MSNTTAPAPTVEIPPRPADLQLDAVDPCTLLTADQLKQLKVDRTRSTTSKSEVFPGAKQCVLNVSAQEPFHDYNISAVTTEGIGPWLTGKRNVEAELVSVGGYGAARYFTPGDGPNSVDCTTTIDVAPGQQLMVSADAVSPLTFTQEQLCQMSEEAAGLALATLRASR</sequence>
<name>W7IEK4_9PSEU</name>
<dbReference type="STRING" id="909613.UO65_5764"/>
<dbReference type="AlphaFoldDB" id="W7IEK4"/>
<evidence type="ECO:0000313" key="2">
    <source>
        <dbReference type="Proteomes" id="UP000019277"/>
    </source>
</evidence>
<evidence type="ECO:0000313" key="1">
    <source>
        <dbReference type="EMBL" id="EWC58968.1"/>
    </source>
</evidence>
<dbReference type="Proteomes" id="UP000019277">
    <property type="component" value="Unassembled WGS sequence"/>
</dbReference>
<accession>W7IEK4</accession>
<proteinExistence type="predicted"/>
<evidence type="ECO:0008006" key="3">
    <source>
        <dbReference type="Google" id="ProtNLM"/>
    </source>
</evidence>
<gene>
    <name evidence="1" type="ORF">UO65_5764</name>
</gene>
<dbReference type="EMBL" id="AYXG01000224">
    <property type="protein sequence ID" value="EWC58968.1"/>
    <property type="molecule type" value="Genomic_DNA"/>
</dbReference>
<dbReference type="InterPro" id="IPR024520">
    <property type="entry name" value="DUF3558"/>
</dbReference>